<dbReference type="GO" id="GO:0010038">
    <property type="term" value="P:response to metal ion"/>
    <property type="evidence" value="ECO:0007669"/>
    <property type="project" value="InterPro"/>
</dbReference>
<dbReference type="EMBL" id="WXYQ01000012">
    <property type="protein sequence ID" value="NBG96830.1"/>
    <property type="molecule type" value="Genomic_DNA"/>
</dbReference>
<dbReference type="SUPFAM" id="SSF54913">
    <property type="entry name" value="GlnB-like"/>
    <property type="match status" value="1"/>
</dbReference>
<dbReference type="InterPro" id="IPR004323">
    <property type="entry name" value="Ion_tolerance_CutA"/>
</dbReference>
<comment type="caution">
    <text evidence="2">The sequence shown here is derived from an EMBL/GenBank/DDBJ whole genome shotgun (WGS) entry which is preliminary data.</text>
</comment>
<evidence type="ECO:0000256" key="1">
    <source>
        <dbReference type="ARBA" id="ARBA00010169"/>
    </source>
</evidence>
<organism evidence="2 3">
    <name type="scientific">Pyruvatibacter mobilis</name>
    <dbReference type="NCBI Taxonomy" id="1712261"/>
    <lineage>
        <taxon>Bacteria</taxon>
        <taxon>Pseudomonadati</taxon>
        <taxon>Pseudomonadota</taxon>
        <taxon>Alphaproteobacteria</taxon>
        <taxon>Hyphomicrobiales</taxon>
        <taxon>Parvibaculaceae</taxon>
        <taxon>Pyruvatibacter</taxon>
    </lineage>
</organism>
<dbReference type="RefSeq" id="WP_160588846.1">
    <property type="nucleotide sequence ID" value="NZ_BMHN01000001.1"/>
</dbReference>
<dbReference type="Proteomes" id="UP000470384">
    <property type="component" value="Unassembled WGS sequence"/>
</dbReference>
<protein>
    <submittedName>
        <fullName evidence="2">Divalent cation tolerance protein CutA</fullName>
    </submittedName>
</protein>
<reference evidence="2 3" key="1">
    <citation type="journal article" date="2016" name="Int. J. Syst. Evol. Microbiol.">
        <title>Pyruvatibacter mobilis gen. nov., sp. nov., a marine bacterium from the culture broth of Picochlorum sp. 122.</title>
        <authorList>
            <person name="Wang G."/>
            <person name="Tang M."/>
            <person name="Wu H."/>
            <person name="Dai S."/>
            <person name="Li T."/>
            <person name="Chen C."/>
            <person name="He H."/>
            <person name="Fan J."/>
            <person name="Xiang W."/>
            <person name="Li X."/>
        </authorList>
    </citation>
    <scope>NUCLEOTIDE SEQUENCE [LARGE SCALE GENOMIC DNA]</scope>
    <source>
        <strain evidence="2 3">GYP-11</strain>
    </source>
</reference>
<dbReference type="AlphaFoldDB" id="A0A845QFA9"/>
<gene>
    <name evidence="2" type="ORF">GTQ45_13915</name>
</gene>
<comment type="similarity">
    <text evidence="1">Belongs to the CutA family.</text>
</comment>
<sequence>MTDDVAEESIVFIYTTTPSVEVARQLAKAIVAARLAACANMLPGMEAIYEWDGALQQEAEVAVLFKTRAACVAAAMDMIAANHPYDTPAITAFTATDAAPDFAAWIMAQTTRQSSS</sequence>
<keyword evidence="3" id="KW-1185">Reference proteome</keyword>
<proteinExistence type="inferred from homology"/>
<dbReference type="GO" id="GO:0005507">
    <property type="term" value="F:copper ion binding"/>
    <property type="evidence" value="ECO:0007669"/>
    <property type="project" value="TreeGrafter"/>
</dbReference>
<evidence type="ECO:0000313" key="3">
    <source>
        <dbReference type="Proteomes" id="UP000470384"/>
    </source>
</evidence>
<accession>A0A845QFA9</accession>
<name>A0A845QFA9_9HYPH</name>
<dbReference type="PANTHER" id="PTHR23419:SF8">
    <property type="entry name" value="FI09726P"/>
    <property type="match status" value="1"/>
</dbReference>
<dbReference type="Gene3D" id="3.30.70.120">
    <property type="match status" value="1"/>
</dbReference>
<dbReference type="InterPro" id="IPR011322">
    <property type="entry name" value="N-reg_PII-like_a/b"/>
</dbReference>
<dbReference type="Pfam" id="PF03091">
    <property type="entry name" value="CutA1"/>
    <property type="match status" value="1"/>
</dbReference>
<dbReference type="InterPro" id="IPR015867">
    <property type="entry name" value="N-reg_PII/ATP_PRibTrfase_C"/>
</dbReference>
<dbReference type="PANTHER" id="PTHR23419">
    <property type="entry name" value="DIVALENT CATION TOLERANCE CUTA-RELATED"/>
    <property type="match status" value="1"/>
</dbReference>
<dbReference type="GeneID" id="300654326"/>
<evidence type="ECO:0000313" key="2">
    <source>
        <dbReference type="EMBL" id="NBG96830.1"/>
    </source>
</evidence>